<dbReference type="InterPro" id="IPR009050">
    <property type="entry name" value="Globin-like_sf"/>
</dbReference>
<proteinExistence type="predicted"/>
<dbReference type="Pfam" id="PF00015">
    <property type="entry name" value="MCPsignal"/>
    <property type="match status" value="1"/>
</dbReference>
<dbReference type="SUPFAM" id="SSF46458">
    <property type="entry name" value="Globin-like"/>
    <property type="match status" value="1"/>
</dbReference>
<dbReference type="Pfam" id="PF11563">
    <property type="entry name" value="Protoglobin"/>
    <property type="match status" value="1"/>
</dbReference>
<comment type="caution">
    <text evidence="5">The sequence shown here is derived from an EMBL/GenBank/DDBJ whole genome shotgun (WGS) entry which is preliminary data.</text>
</comment>
<name>A0ABT9WNE6_9BACI</name>
<dbReference type="PROSITE" id="PS50111">
    <property type="entry name" value="CHEMOTAXIS_TRANSDUC_2"/>
    <property type="match status" value="1"/>
</dbReference>
<keyword evidence="6" id="KW-1185">Reference proteome</keyword>
<dbReference type="InterPro" id="IPR012292">
    <property type="entry name" value="Globin/Proto"/>
</dbReference>
<dbReference type="CDD" id="cd01068">
    <property type="entry name" value="globin_sensor"/>
    <property type="match status" value="1"/>
</dbReference>
<accession>A0ABT9WNE6</accession>
<evidence type="ECO:0000313" key="5">
    <source>
        <dbReference type="EMBL" id="MDQ0174803.1"/>
    </source>
</evidence>
<feature type="coiled-coil region" evidence="3">
    <location>
        <begin position="262"/>
        <end position="299"/>
    </location>
</feature>
<gene>
    <name evidence="5" type="ORF">J2S08_000636</name>
</gene>
<dbReference type="InterPro" id="IPR004089">
    <property type="entry name" value="MCPsignal_dom"/>
</dbReference>
<dbReference type="SMART" id="SM00283">
    <property type="entry name" value="MA"/>
    <property type="match status" value="1"/>
</dbReference>
<dbReference type="SUPFAM" id="SSF58104">
    <property type="entry name" value="Methyl-accepting chemotaxis protein (MCP) signaling domain"/>
    <property type="match status" value="1"/>
</dbReference>
<reference evidence="5 6" key="1">
    <citation type="submission" date="2023-07" db="EMBL/GenBank/DDBJ databases">
        <title>Genomic Encyclopedia of Type Strains, Phase IV (KMG-IV): sequencing the most valuable type-strain genomes for metagenomic binning, comparative biology and taxonomic classification.</title>
        <authorList>
            <person name="Goeker M."/>
        </authorList>
    </citation>
    <scope>NUCLEOTIDE SEQUENCE [LARGE SCALE GENOMIC DNA]</scope>
    <source>
        <strain evidence="5 6">DSM 23837</strain>
    </source>
</reference>
<dbReference type="Gene3D" id="1.10.287.950">
    <property type="entry name" value="Methyl-accepting chemotaxis protein"/>
    <property type="match status" value="1"/>
</dbReference>
<evidence type="ECO:0000259" key="4">
    <source>
        <dbReference type="PROSITE" id="PS50111"/>
    </source>
</evidence>
<dbReference type="InterPro" id="IPR044398">
    <property type="entry name" value="Globin-sensor_dom"/>
</dbReference>
<dbReference type="PANTHER" id="PTHR32089:SF118">
    <property type="entry name" value="HEME-BASED AEROTACTIC TRANSDUCER HEMAT"/>
    <property type="match status" value="1"/>
</dbReference>
<keyword evidence="1 2" id="KW-0807">Transducer</keyword>
<dbReference type="EMBL" id="JAUSTT010000002">
    <property type="protein sequence ID" value="MDQ0174803.1"/>
    <property type="molecule type" value="Genomic_DNA"/>
</dbReference>
<evidence type="ECO:0000256" key="3">
    <source>
        <dbReference type="SAM" id="Coils"/>
    </source>
</evidence>
<dbReference type="Proteomes" id="UP001223586">
    <property type="component" value="Unassembled WGS sequence"/>
</dbReference>
<keyword evidence="3" id="KW-0175">Coiled coil</keyword>
<organism evidence="5 6">
    <name type="scientific">Bacillus chungangensis</name>
    <dbReference type="NCBI Taxonomy" id="587633"/>
    <lineage>
        <taxon>Bacteria</taxon>
        <taxon>Bacillati</taxon>
        <taxon>Bacillota</taxon>
        <taxon>Bacilli</taxon>
        <taxon>Bacillales</taxon>
        <taxon>Bacillaceae</taxon>
        <taxon>Bacillus</taxon>
    </lineage>
</organism>
<evidence type="ECO:0000256" key="1">
    <source>
        <dbReference type="ARBA" id="ARBA00023224"/>
    </source>
</evidence>
<evidence type="ECO:0000313" key="6">
    <source>
        <dbReference type="Proteomes" id="UP001223586"/>
    </source>
</evidence>
<feature type="domain" description="Methyl-accepting transducer" evidence="4">
    <location>
        <begin position="219"/>
        <end position="420"/>
    </location>
</feature>
<evidence type="ECO:0000256" key="2">
    <source>
        <dbReference type="PROSITE-ProRule" id="PRU00284"/>
    </source>
</evidence>
<feature type="coiled-coil region" evidence="3">
    <location>
        <begin position="177"/>
        <end position="204"/>
    </location>
</feature>
<dbReference type="PANTHER" id="PTHR32089">
    <property type="entry name" value="METHYL-ACCEPTING CHEMOTAXIS PROTEIN MCPB"/>
    <property type="match status" value="1"/>
</dbReference>
<dbReference type="Gene3D" id="1.10.490.10">
    <property type="entry name" value="Globins"/>
    <property type="match status" value="1"/>
</dbReference>
<sequence>MAFLSKKKKRLHLEQHKEQMKTKVTLSSSLPGTIDRQLKMIDLTLDDLAILKVFQPYIEDNINTIVARFYAQIQTEPAVAKIIEKHSNVERLSKTLAIHIREMFNGIIDQAFVQQRFQIAHVHLKIGLDVKWYLSAFQQLLEDFIFLIRKTPYEEADKFRIFHSVSKILNIEQQIVLEAYKLEHENQMRKEQAYKDRVQEATTESTKVLNNISVSVNQSLEKVKTFLIEIKTASSDSMKETVFLEEQAAEAEERISKIAFEMQQIHERMKLMETNIRELKELNNQINEVAAMVTTIADQTNLLALNASIEAARAGEHGKGFAVVASEVRKLAEHTKESVNQVHQLLNNTDEKSHTISTSIRELQTFISSENKNIASTTEYFEMTVHAMNQLKGKNMTIDTQIHELLEKLSELGESANKVAVASEELLYVTGNRDT</sequence>
<dbReference type="InterPro" id="IPR039379">
    <property type="entry name" value="Protoglobin_sensor_dom"/>
</dbReference>
<protein>
    <submittedName>
        <fullName evidence="5">Heme-based aerotactic transducer</fullName>
    </submittedName>
</protein>